<organism evidence="1">
    <name type="scientific">marine sediment metagenome</name>
    <dbReference type="NCBI Taxonomy" id="412755"/>
    <lineage>
        <taxon>unclassified sequences</taxon>
        <taxon>metagenomes</taxon>
        <taxon>ecological metagenomes</taxon>
    </lineage>
</organism>
<evidence type="ECO:0000313" key="1">
    <source>
        <dbReference type="EMBL" id="KKL92548.1"/>
    </source>
</evidence>
<dbReference type="AlphaFoldDB" id="A0A0F9G1L7"/>
<accession>A0A0F9G1L7</accession>
<reference evidence="1" key="1">
    <citation type="journal article" date="2015" name="Nature">
        <title>Complex archaea that bridge the gap between prokaryotes and eukaryotes.</title>
        <authorList>
            <person name="Spang A."/>
            <person name="Saw J.H."/>
            <person name="Jorgensen S.L."/>
            <person name="Zaremba-Niedzwiedzka K."/>
            <person name="Martijn J."/>
            <person name="Lind A.E."/>
            <person name="van Eijk R."/>
            <person name="Schleper C."/>
            <person name="Guy L."/>
            <person name="Ettema T.J."/>
        </authorList>
    </citation>
    <scope>NUCLEOTIDE SEQUENCE</scope>
</reference>
<protein>
    <recommendedName>
        <fullName evidence="2">NTP pyrophosphohydrolase MazG putative catalytic core domain-containing protein</fullName>
    </recommendedName>
</protein>
<name>A0A0F9G1L7_9ZZZZ</name>
<evidence type="ECO:0008006" key="2">
    <source>
        <dbReference type="Google" id="ProtNLM"/>
    </source>
</evidence>
<gene>
    <name evidence="1" type="ORF">LCGC14_1883560</name>
</gene>
<proteinExistence type="predicted"/>
<dbReference type="EMBL" id="LAZR01019432">
    <property type="protein sequence ID" value="KKL92548.1"/>
    <property type="molecule type" value="Genomic_DNA"/>
</dbReference>
<sequence length="98" mass="11366">MKTVEDICKEILRNLTESISKHDELPEDYFKILTIIGEEYGEVAKAVIDHEWKNAPKEEIIKELYQLAAMCFGFLERLEITEPLRTGILKVTLKKGKE</sequence>
<comment type="caution">
    <text evidence="1">The sequence shown here is derived from an EMBL/GenBank/DDBJ whole genome shotgun (WGS) entry which is preliminary data.</text>
</comment>